<keyword evidence="2" id="KW-1185">Reference proteome</keyword>
<organism evidence="1 2">
    <name type="scientific">Marilutibacter aestuarii</name>
    <dbReference type="NCBI Taxonomy" id="1706195"/>
    <lineage>
        <taxon>Bacteria</taxon>
        <taxon>Pseudomonadati</taxon>
        <taxon>Pseudomonadota</taxon>
        <taxon>Gammaproteobacteria</taxon>
        <taxon>Lysobacterales</taxon>
        <taxon>Lysobacteraceae</taxon>
        <taxon>Marilutibacter</taxon>
    </lineage>
</organism>
<dbReference type="OrthoDB" id="6023599at2"/>
<comment type="caution">
    <text evidence="1">The sequence shown here is derived from an EMBL/GenBank/DDBJ whole genome shotgun (WGS) entry which is preliminary data.</text>
</comment>
<name>A0A508ALG2_9GAMM</name>
<dbReference type="Proteomes" id="UP000318212">
    <property type="component" value="Unassembled WGS sequence"/>
</dbReference>
<evidence type="ECO:0000313" key="2">
    <source>
        <dbReference type="Proteomes" id="UP000318212"/>
    </source>
</evidence>
<sequence length="188" mass="20282">MKRHELNNRVAAVLAGFALVLPIARADSWAPPTPTAVASDDGSLVARILPGERHDQAAQAQVFRYSAADDGYVRIRNIALRNPVLPLEILLGDDGTLVGIDNYGAMGSGEVLVVYPPDGEPRIHLDLASIVGEDALADAPRSVSSILWRCHPSRLSYDGKAVMLYAQPGLEIRVDLHDGRVVREPTDC</sequence>
<proteinExistence type="predicted"/>
<dbReference type="RefSeq" id="WP_141517391.1">
    <property type="nucleotide sequence ID" value="NZ_VICE01000032.1"/>
</dbReference>
<accession>A0A508ALG2</accession>
<evidence type="ECO:0000313" key="1">
    <source>
        <dbReference type="EMBL" id="TQD50776.1"/>
    </source>
</evidence>
<gene>
    <name evidence="1" type="ORF">FKV25_03390</name>
</gene>
<dbReference type="AlphaFoldDB" id="A0A508ALG2"/>
<dbReference type="EMBL" id="VICE01000032">
    <property type="protein sequence ID" value="TQD50776.1"/>
    <property type="molecule type" value="Genomic_DNA"/>
</dbReference>
<reference evidence="1 2" key="1">
    <citation type="submission" date="2019-06" db="EMBL/GenBank/DDBJ databases">
        <title>Lysobacter alkalisoli sp. nov. isolated from saline soil.</title>
        <authorList>
            <person name="Sun J.-Q."/>
            <person name="Xu L."/>
        </authorList>
    </citation>
    <scope>NUCLEOTIDE SEQUENCE [LARGE SCALE GENOMIC DNA]</scope>
    <source>
        <strain evidence="1 2">JCM 31130</strain>
    </source>
</reference>
<protein>
    <submittedName>
        <fullName evidence="1">Uncharacterized protein</fullName>
    </submittedName>
</protein>